<dbReference type="AlphaFoldDB" id="A0A1G8RDU6"/>
<dbReference type="RefSeq" id="WP_093192574.1">
    <property type="nucleotide sequence ID" value="NZ_FNEV01000002.1"/>
</dbReference>
<evidence type="ECO:0008006" key="3">
    <source>
        <dbReference type="Google" id="ProtNLM"/>
    </source>
</evidence>
<reference evidence="2" key="1">
    <citation type="submission" date="2016-10" db="EMBL/GenBank/DDBJ databases">
        <authorList>
            <person name="Varghese N."/>
            <person name="Submissions S."/>
        </authorList>
    </citation>
    <scope>NUCLEOTIDE SEQUENCE [LARGE SCALE GENOMIC DNA]</scope>
    <source>
        <strain evidence="2">DSM 4771</strain>
    </source>
</reference>
<dbReference type="OrthoDB" id="7922774at2"/>
<dbReference type="Gene3D" id="3.40.50.720">
    <property type="entry name" value="NAD(P)-binding Rossmann-like Domain"/>
    <property type="match status" value="1"/>
</dbReference>
<organism evidence="1 2">
    <name type="scientific">Salimicrobium halophilum</name>
    <dbReference type="NCBI Taxonomy" id="86666"/>
    <lineage>
        <taxon>Bacteria</taxon>
        <taxon>Bacillati</taxon>
        <taxon>Bacillota</taxon>
        <taxon>Bacilli</taxon>
        <taxon>Bacillales</taxon>
        <taxon>Bacillaceae</taxon>
        <taxon>Salimicrobium</taxon>
    </lineage>
</organism>
<dbReference type="Proteomes" id="UP000199225">
    <property type="component" value="Unassembled WGS sequence"/>
</dbReference>
<dbReference type="SUPFAM" id="SSF51735">
    <property type="entry name" value="NAD(P)-binding Rossmann-fold domains"/>
    <property type="match status" value="1"/>
</dbReference>
<evidence type="ECO:0000313" key="2">
    <source>
        <dbReference type="Proteomes" id="UP000199225"/>
    </source>
</evidence>
<dbReference type="STRING" id="86666.SAMN04490247_0954"/>
<gene>
    <name evidence="1" type="ORF">SAMN04490247_0954</name>
</gene>
<protein>
    <recommendedName>
        <fullName evidence="3">Short chain dehydrogenase</fullName>
    </recommendedName>
</protein>
<name>A0A1G8RDU6_9BACI</name>
<sequence>MEKKHALVIGGTGMLSDVTLWLAEKGYVVSVIGRDRIRHEIVRGKSHDPELINSLKVDYRDHALLETLVKDAIEEYGPISCVVSWTPFLESLELINRIISEKNLNWKLFQVMGSRRYFEKNQLEVTPQCHHRSIYLGFVMEDNHSRWLTLEEIAGGVIESVKEDREESVIGVLHPYEKRPGY</sequence>
<accession>A0A1G8RDU6</accession>
<keyword evidence="2" id="KW-1185">Reference proteome</keyword>
<dbReference type="InterPro" id="IPR036291">
    <property type="entry name" value="NAD(P)-bd_dom_sf"/>
</dbReference>
<dbReference type="NCBIfam" id="NF006168">
    <property type="entry name" value="PRK08309.1"/>
    <property type="match status" value="1"/>
</dbReference>
<evidence type="ECO:0000313" key="1">
    <source>
        <dbReference type="EMBL" id="SDJ14695.1"/>
    </source>
</evidence>
<dbReference type="EMBL" id="FNEV01000002">
    <property type="protein sequence ID" value="SDJ14695.1"/>
    <property type="molecule type" value="Genomic_DNA"/>
</dbReference>
<proteinExistence type="predicted"/>